<evidence type="ECO:0000313" key="8">
    <source>
        <dbReference type="EMBL" id="SFV31562.1"/>
    </source>
</evidence>
<dbReference type="InterPro" id="IPR050465">
    <property type="entry name" value="UPF0194_transport"/>
</dbReference>
<name>A0A1I7NA66_9BACT</name>
<keyword evidence="4" id="KW-0472">Membrane</keyword>
<feature type="domain" description="Multidrug resistance protein MdtA-like barrel-sandwich hybrid" evidence="5">
    <location>
        <begin position="62"/>
        <end position="222"/>
    </location>
</feature>
<dbReference type="SUPFAM" id="SSF111369">
    <property type="entry name" value="HlyD-like secretion proteins"/>
    <property type="match status" value="1"/>
</dbReference>
<dbReference type="Gene3D" id="2.40.30.170">
    <property type="match status" value="1"/>
</dbReference>
<dbReference type="Pfam" id="PF25917">
    <property type="entry name" value="BSH_RND"/>
    <property type="match status" value="1"/>
</dbReference>
<gene>
    <name evidence="8" type="ORF">SAMN05660895_1110</name>
</gene>
<dbReference type="GO" id="GO:0030313">
    <property type="term" value="C:cell envelope"/>
    <property type="evidence" value="ECO:0007669"/>
    <property type="project" value="UniProtKB-SubCell"/>
</dbReference>
<dbReference type="Pfam" id="PF25967">
    <property type="entry name" value="RND-MFP_C"/>
    <property type="match status" value="1"/>
</dbReference>
<dbReference type="InterPro" id="IPR058625">
    <property type="entry name" value="MdtA-like_BSH"/>
</dbReference>
<dbReference type="InterPro" id="IPR058636">
    <property type="entry name" value="Beta-barrel_YknX"/>
</dbReference>
<protein>
    <submittedName>
        <fullName evidence="8">HlyD family secretion protein</fullName>
    </submittedName>
</protein>
<dbReference type="EMBL" id="FPCJ01000001">
    <property type="protein sequence ID" value="SFV31562.1"/>
    <property type="molecule type" value="Genomic_DNA"/>
</dbReference>
<evidence type="ECO:0000313" key="9">
    <source>
        <dbReference type="Proteomes" id="UP000199537"/>
    </source>
</evidence>
<dbReference type="Gene3D" id="2.40.50.100">
    <property type="match status" value="2"/>
</dbReference>
<evidence type="ECO:0000256" key="2">
    <source>
        <dbReference type="ARBA" id="ARBA00023054"/>
    </source>
</evidence>
<comment type="subcellular location">
    <subcellularLocation>
        <location evidence="1">Cell envelope</location>
    </subcellularLocation>
</comment>
<accession>A0A1I7NA66</accession>
<keyword evidence="9" id="KW-1185">Reference proteome</keyword>
<feature type="transmembrane region" description="Helical" evidence="4">
    <location>
        <begin position="6"/>
        <end position="23"/>
    </location>
</feature>
<dbReference type="PANTHER" id="PTHR32347:SF14">
    <property type="entry name" value="EFFLUX SYSTEM COMPONENT YKNX-RELATED"/>
    <property type="match status" value="1"/>
</dbReference>
<dbReference type="Gene3D" id="1.10.287.470">
    <property type="entry name" value="Helix hairpin bin"/>
    <property type="match status" value="1"/>
</dbReference>
<dbReference type="STRING" id="1393122.SAMN05660895_1110"/>
<dbReference type="Gene3D" id="2.40.420.20">
    <property type="match status" value="1"/>
</dbReference>
<reference evidence="9" key="1">
    <citation type="submission" date="2016-10" db="EMBL/GenBank/DDBJ databases">
        <authorList>
            <person name="Varghese N."/>
            <person name="Submissions S."/>
        </authorList>
    </citation>
    <scope>NUCLEOTIDE SEQUENCE [LARGE SCALE GENOMIC DNA]</scope>
    <source>
        <strain evidence="9">DSM 14807</strain>
    </source>
</reference>
<keyword evidence="4" id="KW-1133">Transmembrane helix</keyword>
<feature type="coiled-coil region" evidence="3">
    <location>
        <begin position="102"/>
        <end position="129"/>
    </location>
</feature>
<evidence type="ECO:0000259" key="6">
    <source>
        <dbReference type="Pfam" id="PF25967"/>
    </source>
</evidence>
<proteinExistence type="predicted"/>
<dbReference type="OrthoDB" id="9809068at2"/>
<evidence type="ECO:0000259" key="7">
    <source>
        <dbReference type="Pfam" id="PF25990"/>
    </source>
</evidence>
<feature type="domain" description="YknX-like beta-barrel" evidence="7">
    <location>
        <begin position="240"/>
        <end position="312"/>
    </location>
</feature>
<evidence type="ECO:0000259" key="5">
    <source>
        <dbReference type="Pfam" id="PF25917"/>
    </source>
</evidence>
<evidence type="ECO:0000256" key="1">
    <source>
        <dbReference type="ARBA" id="ARBA00004196"/>
    </source>
</evidence>
<dbReference type="RefSeq" id="WP_092458760.1">
    <property type="nucleotide sequence ID" value="NZ_FPCJ01000001.1"/>
</dbReference>
<feature type="coiled-coil region" evidence="3">
    <location>
        <begin position="168"/>
        <end position="195"/>
    </location>
</feature>
<evidence type="ECO:0000256" key="3">
    <source>
        <dbReference type="SAM" id="Coils"/>
    </source>
</evidence>
<keyword evidence="4" id="KW-0812">Transmembrane</keyword>
<feature type="domain" description="Multidrug resistance protein MdtA-like C-terminal permuted SH3" evidence="6">
    <location>
        <begin position="378"/>
        <end position="420"/>
    </location>
</feature>
<dbReference type="AlphaFoldDB" id="A0A1I7NA66"/>
<keyword evidence="2 3" id="KW-0175">Coiled coil</keyword>
<dbReference type="InterPro" id="IPR058627">
    <property type="entry name" value="MdtA-like_C"/>
</dbReference>
<sequence length="454" mass="49348">MKKRTLYLIIGLLVVGVIILLVLKSKGVIGGSDAVQVAVDTATYRDITQVVTASGKIYPETEVRVSSDVSGEIVDLPVAEGDSVHKGQVVARVYADIYSSIVQRSEATLKQAQAQLANAQAALGAYKARLDQAKYTYDRDKQLLQQKVIAQSEFEQAESAYYSALADYEAAQQQVKSAQFAVQSAQADLKQAQDNLYRTTITAPMDGIVSVLDVKKGERVVGTAQMAGTEIMRIADMNVMEVRVDVGENDIPKVQLGDTAIIEVDAYNDRKFKGLVTQVAPSSQAVAQQTSTAATLSSSADQVANYTVHIRILRSSYADLFDPKRPRFFPLRPGMSASVNIQTETRHHVLAVPINAVALRNISSNKNQNHATFSNNTDQQEVVFKLTGQNLVRMVPVKTGIQDDNFIEIDSGLQAGDVVVSAPYNAVSKTLNDSTKVKVVPHQQLFEVTTTAPK</sequence>
<dbReference type="Pfam" id="PF25990">
    <property type="entry name" value="Beta-barrel_YknX"/>
    <property type="match status" value="1"/>
</dbReference>
<evidence type="ECO:0000256" key="4">
    <source>
        <dbReference type="SAM" id="Phobius"/>
    </source>
</evidence>
<dbReference type="PANTHER" id="PTHR32347">
    <property type="entry name" value="EFFLUX SYSTEM COMPONENT YKNX-RELATED"/>
    <property type="match status" value="1"/>
</dbReference>
<organism evidence="8 9">
    <name type="scientific">Thermoflavifilum thermophilum</name>
    <dbReference type="NCBI Taxonomy" id="1393122"/>
    <lineage>
        <taxon>Bacteria</taxon>
        <taxon>Pseudomonadati</taxon>
        <taxon>Bacteroidota</taxon>
        <taxon>Chitinophagia</taxon>
        <taxon>Chitinophagales</taxon>
        <taxon>Chitinophagaceae</taxon>
        <taxon>Thermoflavifilum</taxon>
    </lineage>
</organism>
<dbReference type="Proteomes" id="UP000199537">
    <property type="component" value="Unassembled WGS sequence"/>
</dbReference>